<protein>
    <submittedName>
        <fullName evidence="1">Uncharacterized protein</fullName>
    </submittedName>
</protein>
<accession>A0A5P3ADV3</accession>
<dbReference type="Proteomes" id="UP000325785">
    <property type="component" value="Chromosome"/>
</dbReference>
<dbReference type="AlphaFoldDB" id="A0A5P3ADV3"/>
<organism evidence="1 2">
    <name type="scientific">Roseovarius indicus</name>
    <dbReference type="NCBI Taxonomy" id="540747"/>
    <lineage>
        <taxon>Bacteria</taxon>
        <taxon>Pseudomonadati</taxon>
        <taxon>Pseudomonadota</taxon>
        <taxon>Alphaproteobacteria</taxon>
        <taxon>Rhodobacterales</taxon>
        <taxon>Roseobacteraceae</taxon>
        <taxon>Roseovarius</taxon>
    </lineage>
</organism>
<evidence type="ECO:0000313" key="1">
    <source>
        <dbReference type="EMBL" id="QEW26760.1"/>
    </source>
</evidence>
<dbReference type="EMBL" id="CP031598">
    <property type="protein sequence ID" value="QEW26760.1"/>
    <property type="molecule type" value="Genomic_DNA"/>
</dbReference>
<name>A0A5P3ADV3_9RHOB</name>
<sequence>MSVWPEITAPAMYDDPAPGWKDPGLPDFALIHAVARKLGYVIGLHGSMRRDCDLVAVPWTFAAGSDEYLVDALCTCLSGRVIGEPEEKPHGRRAWIIQVDGWVKNIDLSVMPRV</sequence>
<reference evidence="1 2" key="1">
    <citation type="submission" date="2018-08" db="EMBL/GenBank/DDBJ databases">
        <title>Genetic Globetrotter - A new plasmid hitch-hiking vast phylogenetic and geographic distances.</title>
        <authorList>
            <person name="Vollmers J."/>
            <person name="Petersen J."/>
        </authorList>
    </citation>
    <scope>NUCLEOTIDE SEQUENCE [LARGE SCALE GENOMIC DNA]</scope>
    <source>
        <strain evidence="1 2">DSM 26383</strain>
    </source>
</reference>
<proteinExistence type="predicted"/>
<dbReference type="KEGG" id="rid:RIdsm_02562"/>
<evidence type="ECO:0000313" key="2">
    <source>
        <dbReference type="Proteomes" id="UP000325785"/>
    </source>
</evidence>
<gene>
    <name evidence="1" type="ORF">RIdsm_02562</name>
</gene>